<gene>
    <name evidence="3" type="ORF">CEUTPL_LOCUS10927</name>
</gene>
<reference evidence="3" key="1">
    <citation type="submission" date="2022-01" db="EMBL/GenBank/DDBJ databases">
        <authorList>
            <person name="King R."/>
        </authorList>
    </citation>
    <scope>NUCLEOTIDE SEQUENCE</scope>
</reference>
<feature type="compositionally biased region" description="Low complexity" evidence="1">
    <location>
        <begin position="2033"/>
        <end position="2046"/>
    </location>
</feature>
<feature type="compositionally biased region" description="Basic and acidic residues" evidence="1">
    <location>
        <begin position="616"/>
        <end position="674"/>
    </location>
</feature>
<feature type="compositionally biased region" description="Basic and acidic residues" evidence="1">
    <location>
        <begin position="1390"/>
        <end position="1399"/>
    </location>
</feature>
<feature type="transmembrane region" description="Helical" evidence="2">
    <location>
        <begin position="2100"/>
        <end position="2119"/>
    </location>
</feature>
<feature type="compositionally biased region" description="Basic and acidic residues" evidence="1">
    <location>
        <begin position="1292"/>
        <end position="1302"/>
    </location>
</feature>
<feature type="compositionally biased region" description="Basic and acidic residues" evidence="1">
    <location>
        <begin position="507"/>
        <end position="517"/>
    </location>
</feature>
<feature type="compositionally biased region" description="Basic and acidic residues" evidence="1">
    <location>
        <begin position="282"/>
        <end position="295"/>
    </location>
</feature>
<feature type="compositionally biased region" description="Basic and acidic residues" evidence="1">
    <location>
        <begin position="319"/>
        <end position="331"/>
    </location>
</feature>
<sequence>MKMENNLRRNDRRNHRKKARKPPKVPIKTYRWEDIRRARRRGGYPWTYLYKGPYTEKIDPEQFTMDALRRAKSSSPMGRRSNRIEISEVSSWADYSGKTTPTLLQELIDEPNENVSAKNSRPSSVVIEEYLDDKDLEDDVQIKEFQMESAESSTDNISQYLDKDDRGPMPSKSTDRDRRAKSEEETGPRERKLSAESSFSLTKLGVLKKLQSAKSKIKVPKLSFPTKKFTKSRTSPPKEDKPKKSLETTRLKKVAKPEYIYIPLKPPAGKSDEFSHLEFEVKNEKIPETKSDNRAQETIVEENNIKIEEPKEAQTNTEENNKTEQDTEKKSPFSTLERGPRVTKKPPIKINPAFKKFLQDVRELKDKEEPTVKHEDVNEEPPLDLEEQQTPESESPKEDFDKLFEASTSRSDLAPSPSRNVRSKSAEPQQKRRSSMDSSYSRKSLSKLAIMKKLKSASDKIKSALSLDNFKKKIGKKEVKPEVKVEKPEVKVEDEHKKPKVTVKSGHHLDMKPKKIEPVYIHIPLKPPEGETDEFSYLESGEGATKSDEPASEVEPIDKRNDSIDSSGSPQPGGVQFIFLTPPSDDEILDKDTEEVPETPSSASEDNMFNFCSLKKLAEDAVDRVSPESKRKGLDTVSEESDKGSTNEDVSKDGDDKKETEAIEKVVEDAKPVEDIENESEVSEADKKIIVDVEDGLSEALRQEERLKSALKTAESGSGPKRVSFKRKSKTPKDKDKDNGYEIIEVPKEETIVKDKPQVEEKPLEEEKSLDLPEKLAIDLDKSMSVDEEKSYLDEKIVKDVSLEEDYNKWSTGVGDHEYEPINPPNDDITNLTMPSITVVDQDSDPKLVISAMDILDKPPVEEKKRSFFQFGRGDREKSQDRGDSTGTKSSSSQSKEVPVEIDEPQKSNDGPNKFQVAFKQGTDKVKSKTNELRNKIHSMKRPSLPKAPEFKKPHFKKPDFKRFKIQKPNLHLPKLPDTATFHLPNISLPGTRRTTSTKTIETRQFSTESNVDDSEQQTKRHKFDLTFGGTFPRFRKPKKTQEVVFATVPRPKNGKQSTTISSESSTRIPLHSEDSMDPSEHLDLEEATEAPRRGYEDREPPVDMARLPNQRFSGDVVLEEEYERENQAINRADYLSRWQHGNFKERNGDNQDEKIVGQLVEQRFGKTGYKDYSDQEPETLEARLRKDEEIPHYIEDTEEEEFDLRLTQQNRHMVTDLDNLEDENNRGGYSSEGSGCVPRKGRLGKLDVDSDEFFVVHEIREGFQNPANALAQMNEYDPIGSNRSLPMQMQERPEPIKAERKSIKKPKRKKTPHVSREEIPVDEESVEEIIAPSRPRRKSKRNKKKQEEKIVPYQETIPLEIDVPHGERLEFPRESLGILGDDEREEFENERIQGKEQPDLTITHPYKELQVAEQSFRERENWPSAKPSAPPRKHRSLRSLTSSVNDSILMEDRLDLEDQIIPSHQMLPKRPSRRSRSNTSSLSRASLPPSQRDTDSIFTDEGYMAENQQIPSYLIENQSYKEQYQGILDRQPCIEEPCTQDIRDCMGYAIVDKSKQRDPPLPPPRTPPRRRKRETEKFATVPRHMGLNQSQAPPVRPLRNYSTLSHIRSSRNGSLYANEEDKENHQIDIGQYIEMEDDTNRDLVSGEIVQKMRQRPLPAPPRPPRKTKTTRKSLQDITSKENIIPSTSEHKQPEEETVSTQTEPLPSDFVCEEIRQEPSDTIITPRVQTESPIERFEIYDPRRSAKPQIRREIITPTMYSFEETVTHGTLLVQPIDGSKVVPDHQLSREHLVPITKEFSDEDETSEIPESFKQLRNPEEQTLKADKLQVSNIDVDSLTVNQLLASKLVVSEIDAAKITTNEIQGKSGTLKLSDIELPPQLLEQLVRQINIQEDVKKKTPIDETVPIEEPTVDLEHEISPEPPIPPPRGCTLDESTPDAPPRSLRRKSKQDSPRLEDPETSSVPNPLRTEMLEPDVDDQPPPRPPQPLEGLYLPSQPPASFYALRAKQYVDENIPTAPRRKRHHSGRSRPVSRSHSTSDDSSTVHRPPSRLPRRASEPSISELSGRLAQACGSRINNSLKRLIYHLTENLLRNADGNQDLHVFMIILLVLIAGLILLGYGEGRTVVHLHHWEYFNPPKDL</sequence>
<feature type="compositionally biased region" description="Basic and acidic residues" evidence="1">
    <location>
        <begin position="922"/>
        <end position="935"/>
    </location>
</feature>
<feature type="compositionally biased region" description="Basic and acidic residues" evidence="1">
    <location>
        <begin position="357"/>
        <end position="376"/>
    </location>
</feature>
<dbReference type="Proteomes" id="UP001152799">
    <property type="component" value="Chromosome 6"/>
</dbReference>
<feature type="region of interest" description="Disordered" evidence="1">
    <location>
        <begin position="1278"/>
        <end position="1350"/>
    </location>
</feature>
<evidence type="ECO:0000256" key="1">
    <source>
        <dbReference type="SAM" id="MobiDB-lite"/>
    </source>
</evidence>
<feature type="region of interest" description="Disordered" evidence="1">
    <location>
        <begin position="1380"/>
        <end position="1441"/>
    </location>
</feature>
<feature type="compositionally biased region" description="Low complexity" evidence="1">
    <location>
        <begin position="885"/>
        <end position="896"/>
    </location>
</feature>
<feature type="compositionally biased region" description="Basic residues" evidence="1">
    <location>
        <begin position="1335"/>
        <end position="1345"/>
    </location>
</feature>
<feature type="compositionally biased region" description="Basic and acidic residues" evidence="1">
    <location>
        <begin position="1071"/>
        <end position="1102"/>
    </location>
</feature>
<feature type="region of interest" description="Disordered" evidence="1">
    <location>
        <begin position="861"/>
        <end position="960"/>
    </location>
</feature>
<keyword evidence="2" id="KW-0812">Transmembrane</keyword>
<feature type="compositionally biased region" description="Basic and acidic residues" evidence="1">
    <location>
        <begin position="949"/>
        <end position="960"/>
    </location>
</feature>
<accession>A0A9N9MT63</accession>
<feature type="region of interest" description="Disordered" evidence="1">
    <location>
        <begin position="146"/>
        <end position="197"/>
    </location>
</feature>
<dbReference type="EMBL" id="OU892282">
    <property type="protein sequence ID" value="CAG9770475.1"/>
    <property type="molecule type" value="Genomic_DNA"/>
</dbReference>
<feature type="compositionally biased region" description="Polar residues" evidence="1">
    <location>
        <begin position="1676"/>
        <end position="1688"/>
    </location>
</feature>
<feature type="region of interest" description="Disordered" evidence="1">
    <location>
        <begin position="1"/>
        <end position="28"/>
    </location>
</feature>
<feature type="compositionally biased region" description="Acidic residues" evidence="1">
    <location>
        <begin position="584"/>
        <end position="597"/>
    </location>
</feature>
<feature type="region of interest" description="Disordered" evidence="1">
    <location>
        <begin position="811"/>
        <end position="830"/>
    </location>
</feature>
<evidence type="ECO:0000256" key="2">
    <source>
        <dbReference type="SAM" id="Phobius"/>
    </source>
</evidence>
<feature type="compositionally biased region" description="Acidic residues" evidence="1">
    <location>
        <begin position="377"/>
        <end position="389"/>
    </location>
</feature>
<feature type="compositionally biased region" description="Low complexity" evidence="1">
    <location>
        <begin position="436"/>
        <end position="445"/>
    </location>
</feature>
<feature type="region of interest" description="Disordered" evidence="1">
    <location>
        <begin position="1553"/>
        <end position="1576"/>
    </location>
</feature>
<dbReference type="OrthoDB" id="6782661at2759"/>
<feature type="compositionally biased region" description="Basic and acidic residues" evidence="1">
    <location>
        <begin position="731"/>
        <end position="770"/>
    </location>
</feature>
<feature type="compositionally biased region" description="Low complexity" evidence="1">
    <location>
        <begin position="992"/>
        <end position="1004"/>
    </location>
</feature>
<keyword evidence="2" id="KW-0472">Membrane</keyword>
<name>A0A9N9MT63_9CUCU</name>
<feature type="compositionally biased region" description="Basic and acidic residues" evidence="1">
    <location>
        <begin position="478"/>
        <end position="497"/>
    </location>
</feature>
<feature type="compositionally biased region" description="Low complexity" evidence="1">
    <location>
        <begin position="1478"/>
        <end position="1489"/>
    </location>
</feature>
<feature type="region of interest" description="Disordered" evidence="1">
    <location>
        <begin position="1652"/>
        <end position="1705"/>
    </location>
</feature>
<feature type="compositionally biased region" description="Basic residues" evidence="1">
    <location>
        <begin position="1303"/>
        <end position="1314"/>
    </location>
</feature>
<feature type="compositionally biased region" description="Basic residues" evidence="1">
    <location>
        <begin position="2018"/>
        <end position="2032"/>
    </location>
</feature>
<feature type="compositionally biased region" description="Basic and acidic residues" evidence="1">
    <location>
        <begin position="236"/>
        <end position="250"/>
    </location>
</feature>
<feature type="compositionally biased region" description="Low complexity" evidence="1">
    <location>
        <begin position="1058"/>
        <end position="1067"/>
    </location>
</feature>
<proteinExistence type="predicted"/>
<organism evidence="3 4">
    <name type="scientific">Ceutorhynchus assimilis</name>
    <name type="common">cabbage seed weevil</name>
    <dbReference type="NCBI Taxonomy" id="467358"/>
    <lineage>
        <taxon>Eukaryota</taxon>
        <taxon>Metazoa</taxon>
        <taxon>Ecdysozoa</taxon>
        <taxon>Arthropoda</taxon>
        <taxon>Hexapoda</taxon>
        <taxon>Insecta</taxon>
        <taxon>Pterygota</taxon>
        <taxon>Neoptera</taxon>
        <taxon>Endopterygota</taxon>
        <taxon>Coleoptera</taxon>
        <taxon>Polyphaga</taxon>
        <taxon>Cucujiformia</taxon>
        <taxon>Curculionidae</taxon>
        <taxon>Ceutorhynchinae</taxon>
        <taxon>Ceutorhynchus</taxon>
    </lineage>
</organism>
<feature type="region of interest" description="Disordered" evidence="1">
    <location>
        <begin position="708"/>
        <end position="770"/>
    </location>
</feature>
<feature type="region of interest" description="Disordered" evidence="1">
    <location>
        <begin position="984"/>
        <end position="1021"/>
    </location>
</feature>
<evidence type="ECO:0000313" key="3">
    <source>
        <dbReference type="EMBL" id="CAG9770475.1"/>
    </source>
</evidence>
<feature type="compositionally biased region" description="Basic and acidic residues" evidence="1">
    <location>
        <begin position="394"/>
        <end position="404"/>
    </location>
</feature>
<feature type="compositionally biased region" description="Basic and acidic residues" evidence="1">
    <location>
        <begin position="873"/>
        <end position="884"/>
    </location>
</feature>
<feature type="region of interest" description="Disordered" evidence="1">
    <location>
        <begin position="478"/>
        <end position="689"/>
    </location>
</feature>
<feature type="region of interest" description="Disordered" evidence="1">
    <location>
        <begin position="1461"/>
        <end position="1497"/>
    </location>
</feature>
<feature type="region of interest" description="Disordered" evidence="1">
    <location>
        <begin position="1043"/>
        <end position="1107"/>
    </location>
</feature>
<feature type="region of interest" description="Disordered" evidence="1">
    <location>
        <begin position="1900"/>
        <end position="1996"/>
    </location>
</feature>
<feature type="region of interest" description="Disordered" evidence="1">
    <location>
        <begin position="224"/>
        <end position="250"/>
    </location>
</feature>
<evidence type="ECO:0000313" key="4">
    <source>
        <dbReference type="Proteomes" id="UP001152799"/>
    </source>
</evidence>
<feature type="compositionally biased region" description="Basic and acidic residues" evidence="1">
    <location>
        <begin position="161"/>
        <end position="194"/>
    </location>
</feature>
<feature type="region of interest" description="Disordered" evidence="1">
    <location>
        <begin position="282"/>
        <end position="445"/>
    </location>
</feature>
<evidence type="ECO:0008006" key="5">
    <source>
        <dbReference type="Google" id="ProtNLM"/>
    </source>
</evidence>
<keyword evidence="4" id="KW-1185">Reference proteome</keyword>
<feature type="compositionally biased region" description="Polar residues" evidence="1">
    <location>
        <begin position="149"/>
        <end position="159"/>
    </location>
</feature>
<protein>
    <recommendedName>
        <fullName evidence="5">Titin</fullName>
    </recommendedName>
</protein>
<feature type="region of interest" description="Disordered" evidence="1">
    <location>
        <begin position="2012"/>
        <end position="2062"/>
    </location>
</feature>
<feature type="compositionally biased region" description="Basic and acidic residues" evidence="1">
    <location>
        <begin position="303"/>
        <end position="312"/>
    </location>
</feature>
<keyword evidence="2" id="KW-1133">Transmembrane helix</keyword>
<feature type="compositionally biased region" description="Basic residues" evidence="1">
    <location>
        <begin position="10"/>
        <end position="23"/>
    </location>
</feature>